<evidence type="ECO:0000313" key="1">
    <source>
        <dbReference type="EMBL" id="TGX79832.1"/>
    </source>
</evidence>
<protein>
    <submittedName>
        <fullName evidence="1">DUF4421 domain-containing protein</fullName>
    </submittedName>
</protein>
<proteinExistence type="predicted"/>
<accession>A0AC61QN71</accession>
<name>A0AC61QN71_9BACT</name>
<dbReference type="EMBL" id="SRZC01000036">
    <property type="protein sequence ID" value="TGX79832.1"/>
    <property type="molecule type" value="Genomic_DNA"/>
</dbReference>
<dbReference type="Proteomes" id="UP000308886">
    <property type="component" value="Unassembled WGS sequence"/>
</dbReference>
<keyword evidence="2" id="KW-1185">Reference proteome</keyword>
<organism evidence="1 2">
    <name type="scientific">Palleniella muris</name>
    <dbReference type="NCBI Taxonomy" id="3038145"/>
    <lineage>
        <taxon>Bacteria</taxon>
        <taxon>Pseudomonadati</taxon>
        <taxon>Bacteroidota</taxon>
        <taxon>Bacteroidia</taxon>
        <taxon>Bacteroidales</taxon>
        <taxon>Prevotellaceae</taxon>
        <taxon>Palleniella</taxon>
    </lineage>
</organism>
<comment type="caution">
    <text evidence="1">The sequence shown here is derived from an EMBL/GenBank/DDBJ whole genome shotgun (WGS) entry which is preliminary data.</text>
</comment>
<gene>
    <name evidence="1" type="ORF">E5358_14450</name>
</gene>
<reference evidence="1" key="1">
    <citation type="submission" date="2019-04" db="EMBL/GenBank/DDBJ databases">
        <title>Microbes associate with the intestines of laboratory mice.</title>
        <authorList>
            <person name="Navarre W."/>
            <person name="Wong E."/>
            <person name="Huang K."/>
            <person name="Tropini C."/>
            <person name="Ng K."/>
            <person name="Yu B."/>
        </authorList>
    </citation>
    <scope>NUCLEOTIDE SEQUENCE</scope>
    <source>
        <strain evidence="1">NM73_A23</strain>
    </source>
</reference>
<evidence type="ECO:0000313" key="2">
    <source>
        <dbReference type="Proteomes" id="UP000308886"/>
    </source>
</evidence>
<sequence>MIRIVHILLMLFLCGAGFAQDDSTVVEKEKKPSFFRKIGKGISMFIKEFDTVDTNYIEPQHYKFQAMLQSTSNLEDFEIKHKDGASVTFSPKTTTKIGPYAGYSLIFLGYTLQFNNLHIADNAKTFNLSLYTALFGVDFYYRKISDFLMTDVRAADGSTVDVSPLVDKRFDGFDVKRWGYNVYYIFNHRKHSYPAAYNQSTCQRRSAGSPLAGIGYSKYSLSLNWNRIVEIASEYIPDYKDKMDGLEFFENIDYSCYSLYGGYSYNWVFARNWTLGASLTAALTYNKSSGEQMRLEKFFEDFKFSNVSFDGVGRVGIVWNNTRWFAGVSGQVHSFAYEKAHFSLRNTFGNINVYFGLNFGKKKRYRTPGKFFEL</sequence>